<proteinExistence type="inferred from homology"/>
<dbReference type="Pfam" id="PF13041">
    <property type="entry name" value="PPR_2"/>
    <property type="match status" value="5"/>
</dbReference>
<feature type="repeat" description="PPR" evidence="3">
    <location>
        <begin position="470"/>
        <end position="504"/>
    </location>
</feature>
<accession>A0AAD8IKM1</accession>
<feature type="repeat" description="PPR" evidence="3">
    <location>
        <begin position="177"/>
        <end position="211"/>
    </location>
</feature>
<keyword evidence="2" id="KW-0677">Repeat</keyword>
<reference evidence="4" key="2">
    <citation type="submission" date="2023-05" db="EMBL/GenBank/DDBJ databases">
        <authorList>
            <person name="Schelkunov M.I."/>
        </authorList>
    </citation>
    <scope>NUCLEOTIDE SEQUENCE</scope>
    <source>
        <strain evidence="4">Hsosn_3</strain>
        <tissue evidence="4">Leaf</tissue>
    </source>
</reference>
<dbReference type="Pfam" id="PF12854">
    <property type="entry name" value="PPR_1"/>
    <property type="match status" value="1"/>
</dbReference>
<dbReference type="Pfam" id="PF01535">
    <property type="entry name" value="PPR"/>
    <property type="match status" value="1"/>
</dbReference>
<dbReference type="PANTHER" id="PTHR47933">
    <property type="entry name" value="PENTATRICOPEPTIDE REPEAT-CONTAINING PROTEIN 1, MITOCHONDRIAL"/>
    <property type="match status" value="1"/>
</dbReference>
<dbReference type="PANTHER" id="PTHR47933:SF45">
    <property type="entry name" value="PENTACOTRIPEPTIDE-REPEAT REGION OF PRORP DOMAIN-CONTAINING PROTEIN"/>
    <property type="match status" value="1"/>
</dbReference>
<feature type="repeat" description="PPR" evidence="3">
    <location>
        <begin position="435"/>
        <end position="469"/>
    </location>
</feature>
<feature type="repeat" description="PPR" evidence="3">
    <location>
        <begin position="352"/>
        <end position="386"/>
    </location>
</feature>
<protein>
    <submittedName>
        <fullName evidence="4">Pentatricopeptide repeat-containing protein</fullName>
    </submittedName>
</protein>
<feature type="repeat" description="PPR" evidence="3">
    <location>
        <begin position="540"/>
        <end position="570"/>
    </location>
</feature>
<gene>
    <name evidence="4" type="ORF">POM88_015847</name>
</gene>
<dbReference type="InterPro" id="IPR051240">
    <property type="entry name" value="Mito_RNA-Proc/Resp"/>
</dbReference>
<feature type="repeat" description="PPR" evidence="3">
    <location>
        <begin position="317"/>
        <end position="351"/>
    </location>
</feature>
<sequence length="677" mass="77399">MARNPLSFTIFFLRQPHKNPNFNFRNFTVSTKDHFNSSIEKQESLTKVVKDVSKYLRSRPRWENTLVSDFSGIDFSDSSLLYEFVKKESNLMLKIRFFYWVCGKFGLISDDRLFGLLFDCLVESKAANAALRFLEFTKFDPGSGSLELFGCCLFENGLVGDGVGVFEELVERGSVPKVETWNLGLNCAVRVGRSDVVWKLYGDMMKCGVEPDVETVTCLILALCKEDKLSEGYDLFRQCLKDGNVPRNVAFIKLISGFYEQRKYYGVSALLHAMIVNGRLPGIDIYHEIIHWLCRNNKAKVGYRIFNDLKDRGYALNSFMYATMIDGLCKVKQLEDARKLFCEMIEKGMKPRENTYVDLITGHFQVGDVDGAEETYKEMLERGYKETVKSYNAMITGLCLNGKIELAWDLFAQMHQKGIDRGLVGKTCNFMNREDIYIYQEIIHWLCKTNNGKEGFRIFNDLKGRGYAPNNVMYTTMIHGLCKIKWFRDARKLLREMIEKGMKPCEPTYTVLITGLFQVGDVDGAQELHKELLDKGYKYSTMSYNNMITGLCLNGKIEEACDLFKQMLTDCGFVENTCNFIVKRFCKEGKLVEGMKFLYNLLDGGFRPPPASYTRLIEMLCEAGELQEAKGLWEDMQDKGVLLSACTQNSIIKGLSGVENFEDAKSTPSPDIFCYYG</sequence>
<dbReference type="SUPFAM" id="SSF81901">
    <property type="entry name" value="HCP-like"/>
    <property type="match status" value="1"/>
</dbReference>
<evidence type="ECO:0000313" key="4">
    <source>
        <dbReference type="EMBL" id="KAK1387669.1"/>
    </source>
</evidence>
<dbReference type="Gene3D" id="1.25.40.10">
    <property type="entry name" value="Tetratricopeptide repeat domain"/>
    <property type="match status" value="4"/>
</dbReference>
<comment type="similarity">
    <text evidence="1">Belongs to the PPR family. P subfamily.</text>
</comment>
<dbReference type="AlphaFoldDB" id="A0AAD8IKM1"/>
<dbReference type="Proteomes" id="UP001237642">
    <property type="component" value="Unassembled WGS sequence"/>
</dbReference>
<evidence type="ECO:0000256" key="1">
    <source>
        <dbReference type="ARBA" id="ARBA00007626"/>
    </source>
</evidence>
<dbReference type="PROSITE" id="PS51375">
    <property type="entry name" value="PPR"/>
    <property type="match status" value="11"/>
</dbReference>
<dbReference type="InterPro" id="IPR002885">
    <property type="entry name" value="PPR_rpt"/>
</dbReference>
<dbReference type="GO" id="GO:0003729">
    <property type="term" value="F:mRNA binding"/>
    <property type="evidence" value="ECO:0007669"/>
    <property type="project" value="TreeGrafter"/>
</dbReference>
<comment type="caution">
    <text evidence="4">The sequence shown here is derived from an EMBL/GenBank/DDBJ whole genome shotgun (WGS) entry which is preliminary data.</text>
</comment>
<evidence type="ECO:0000313" key="5">
    <source>
        <dbReference type="Proteomes" id="UP001237642"/>
    </source>
</evidence>
<feature type="repeat" description="PPR" evidence="3">
    <location>
        <begin position="212"/>
        <end position="246"/>
    </location>
</feature>
<reference evidence="4" key="1">
    <citation type="submission" date="2023-02" db="EMBL/GenBank/DDBJ databases">
        <title>Genome of toxic invasive species Heracleum sosnowskyi carries increased number of genes despite the absence of recent whole-genome duplications.</title>
        <authorList>
            <person name="Schelkunov M."/>
            <person name="Shtratnikova V."/>
            <person name="Makarenko M."/>
            <person name="Klepikova A."/>
            <person name="Omelchenko D."/>
            <person name="Novikova G."/>
            <person name="Obukhova E."/>
            <person name="Bogdanov V."/>
            <person name="Penin A."/>
            <person name="Logacheva M."/>
        </authorList>
    </citation>
    <scope>NUCLEOTIDE SEQUENCE</scope>
    <source>
        <strain evidence="4">Hsosn_3</strain>
        <tissue evidence="4">Leaf</tissue>
    </source>
</reference>
<feature type="repeat" description="PPR" evidence="3">
    <location>
        <begin position="574"/>
        <end position="608"/>
    </location>
</feature>
<evidence type="ECO:0000256" key="3">
    <source>
        <dbReference type="PROSITE-ProRule" id="PRU00708"/>
    </source>
</evidence>
<evidence type="ECO:0000256" key="2">
    <source>
        <dbReference type="ARBA" id="ARBA00022737"/>
    </source>
</evidence>
<name>A0AAD8IKM1_9APIA</name>
<dbReference type="EMBL" id="JAUIZM010000004">
    <property type="protein sequence ID" value="KAK1387669.1"/>
    <property type="molecule type" value="Genomic_DNA"/>
</dbReference>
<feature type="repeat" description="PPR" evidence="3">
    <location>
        <begin position="505"/>
        <end position="539"/>
    </location>
</feature>
<dbReference type="InterPro" id="IPR011990">
    <property type="entry name" value="TPR-like_helical_dom_sf"/>
</dbReference>
<feature type="repeat" description="PPR" evidence="3">
    <location>
        <begin position="609"/>
        <end position="643"/>
    </location>
</feature>
<keyword evidence="5" id="KW-1185">Reference proteome</keyword>
<dbReference type="NCBIfam" id="TIGR00756">
    <property type="entry name" value="PPR"/>
    <property type="match status" value="8"/>
</dbReference>
<feature type="repeat" description="PPR" evidence="3">
    <location>
        <begin position="387"/>
        <end position="421"/>
    </location>
</feature>
<organism evidence="4 5">
    <name type="scientific">Heracleum sosnowskyi</name>
    <dbReference type="NCBI Taxonomy" id="360622"/>
    <lineage>
        <taxon>Eukaryota</taxon>
        <taxon>Viridiplantae</taxon>
        <taxon>Streptophyta</taxon>
        <taxon>Embryophyta</taxon>
        <taxon>Tracheophyta</taxon>
        <taxon>Spermatophyta</taxon>
        <taxon>Magnoliopsida</taxon>
        <taxon>eudicotyledons</taxon>
        <taxon>Gunneridae</taxon>
        <taxon>Pentapetalae</taxon>
        <taxon>asterids</taxon>
        <taxon>campanulids</taxon>
        <taxon>Apiales</taxon>
        <taxon>Apiaceae</taxon>
        <taxon>Apioideae</taxon>
        <taxon>apioid superclade</taxon>
        <taxon>Tordylieae</taxon>
        <taxon>Tordyliinae</taxon>
        <taxon>Heracleum</taxon>
    </lineage>
</organism>